<proteinExistence type="predicted"/>
<evidence type="ECO:0000313" key="1">
    <source>
        <dbReference type="EMBL" id="PVD25593.1"/>
    </source>
</evidence>
<reference evidence="1 2" key="1">
    <citation type="submission" date="2018-04" db="EMBL/GenBank/DDBJ databases">
        <title>The genome of golden apple snail Pomacea canaliculata provides insight into stress tolerance and invasive adaptation.</title>
        <authorList>
            <person name="Liu C."/>
            <person name="Liu B."/>
            <person name="Ren Y."/>
            <person name="Zhang Y."/>
            <person name="Wang H."/>
            <person name="Li S."/>
            <person name="Jiang F."/>
            <person name="Yin L."/>
            <person name="Zhang G."/>
            <person name="Qian W."/>
            <person name="Fan W."/>
        </authorList>
    </citation>
    <scope>NUCLEOTIDE SEQUENCE [LARGE SCALE GENOMIC DNA]</scope>
    <source>
        <strain evidence="1">SZHN2017</strain>
        <tissue evidence="1">Muscle</tissue>
    </source>
</reference>
<dbReference type="EMBL" id="PZQS01000008">
    <property type="protein sequence ID" value="PVD25593.1"/>
    <property type="molecule type" value="Genomic_DNA"/>
</dbReference>
<name>A0A2T7NWQ3_POMCA</name>
<sequence>MRDVLTSVDRTNRTLVRFVVGKDACSIHPEDRIGQYDCQQWTPVITKDLKKEFAAFVKSNTLVEGVAEALAEARFSRRDQGVTHDGFRYQPIEPVKLEKVGISKSTPF</sequence>
<comment type="caution">
    <text evidence="1">The sequence shown here is derived from an EMBL/GenBank/DDBJ whole genome shotgun (WGS) entry which is preliminary data.</text>
</comment>
<keyword evidence="2" id="KW-1185">Reference proteome</keyword>
<dbReference type="OrthoDB" id="2139606at2759"/>
<dbReference type="AlphaFoldDB" id="A0A2T7NWQ3"/>
<gene>
    <name evidence="1" type="ORF">C0Q70_13251</name>
</gene>
<evidence type="ECO:0000313" key="2">
    <source>
        <dbReference type="Proteomes" id="UP000245119"/>
    </source>
</evidence>
<accession>A0A2T7NWQ3</accession>
<protein>
    <submittedName>
        <fullName evidence="1">Uncharacterized protein</fullName>
    </submittedName>
</protein>
<dbReference type="Proteomes" id="UP000245119">
    <property type="component" value="Linkage Group LG8"/>
</dbReference>
<organism evidence="1 2">
    <name type="scientific">Pomacea canaliculata</name>
    <name type="common">Golden apple snail</name>
    <dbReference type="NCBI Taxonomy" id="400727"/>
    <lineage>
        <taxon>Eukaryota</taxon>
        <taxon>Metazoa</taxon>
        <taxon>Spiralia</taxon>
        <taxon>Lophotrochozoa</taxon>
        <taxon>Mollusca</taxon>
        <taxon>Gastropoda</taxon>
        <taxon>Caenogastropoda</taxon>
        <taxon>Architaenioglossa</taxon>
        <taxon>Ampullarioidea</taxon>
        <taxon>Ampullariidae</taxon>
        <taxon>Pomacea</taxon>
    </lineage>
</organism>